<feature type="chain" id="PRO_5035780605" evidence="1">
    <location>
        <begin position="24"/>
        <end position="208"/>
    </location>
</feature>
<dbReference type="EMBL" id="JABXBU010000002">
    <property type="protein sequence ID" value="KAF8793946.1"/>
    <property type="molecule type" value="Genomic_DNA"/>
</dbReference>
<evidence type="ECO:0000313" key="2">
    <source>
        <dbReference type="EMBL" id="KAF8793946.1"/>
    </source>
</evidence>
<feature type="signal peptide" evidence="1">
    <location>
        <begin position="1"/>
        <end position="23"/>
    </location>
</feature>
<sequence>MWNTAVTITFTLAITSFMGTCDATCSEERLRDCEVKSLEYLHSVNETGYDEFCEDLRTNKNCPRIVPEDCKKHFPTASTLYTVFMERMYEWCNRSSEDRRIWFKVGFCATKNPRQFHKCFKMRTIKNETEDVNQQSIDCEYYDFLYCMSNQVLNHCGEEAEILSKYIEGSVHESYQNVCKGCTGIIKNYWILDLLAFLSFLLNYKIFY</sequence>
<dbReference type="OrthoDB" id="10308245at2759"/>
<keyword evidence="1" id="KW-0732">Signal</keyword>
<reference evidence="2" key="2">
    <citation type="submission" date="2020-06" db="EMBL/GenBank/DDBJ databases">
        <authorList>
            <person name="Sheffer M."/>
        </authorList>
    </citation>
    <scope>NUCLEOTIDE SEQUENCE</scope>
</reference>
<evidence type="ECO:0000313" key="3">
    <source>
        <dbReference type="Proteomes" id="UP000807504"/>
    </source>
</evidence>
<reference evidence="2" key="1">
    <citation type="journal article" date="2020" name="bioRxiv">
        <title>Chromosome-level reference genome of the European wasp spider Argiope bruennichi: a resource for studies on range expansion and evolutionary adaptation.</title>
        <authorList>
            <person name="Sheffer M.M."/>
            <person name="Hoppe A."/>
            <person name="Krehenwinkel H."/>
            <person name="Uhl G."/>
            <person name="Kuss A.W."/>
            <person name="Jensen L."/>
            <person name="Jensen C."/>
            <person name="Gillespie R.G."/>
            <person name="Hoff K.J."/>
            <person name="Prost S."/>
        </authorList>
    </citation>
    <scope>NUCLEOTIDE SEQUENCE</scope>
</reference>
<accession>A0A8T0FT52</accession>
<protein>
    <submittedName>
        <fullName evidence="2">Uncharacterized protein</fullName>
    </submittedName>
</protein>
<evidence type="ECO:0000256" key="1">
    <source>
        <dbReference type="SAM" id="SignalP"/>
    </source>
</evidence>
<comment type="caution">
    <text evidence="2">The sequence shown here is derived from an EMBL/GenBank/DDBJ whole genome shotgun (WGS) entry which is preliminary data.</text>
</comment>
<keyword evidence="3" id="KW-1185">Reference proteome</keyword>
<gene>
    <name evidence="2" type="ORF">HNY73_001975</name>
</gene>
<dbReference type="Proteomes" id="UP000807504">
    <property type="component" value="Unassembled WGS sequence"/>
</dbReference>
<proteinExistence type="predicted"/>
<name>A0A8T0FT52_ARGBR</name>
<organism evidence="2 3">
    <name type="scientific">Argiope bruennichi</name>
    <name type="common">Wasp spider</name>
    <name type="synonym">Aranea bruennichi</name>
    <dbReference type="NCBI Taxonomy" id="94029"/>
    <lineage>
        <taxon>Eukaryota</taxon>
        <taxon>Metazoa</taxon>
        <taxon>Ecdysozoa</taxon>
        <taxon>Arthropoda</taxon>
        <taxon>Chelicerata</taxon>
        <taxon>Arachnida</taxon>
        <taxon>Araneae</taxon>
        <taxon>Araneomorphae</taxon>
        <taxon>Entelegynae</taxon>
        <taxon>Araneoidea</taxon>
        <taxon>Araneidae</taxon>
        <taxon>Argiope</taxon>
    </lineage>
</organism>
<dbReference type="AlphaFoldDB" id="A0A8T0FT52"/>